<sequence>MARLRPSLFLLLCCVVLVQRSFAEPRPEFGSAGTVQSSLTIRNTVNSITPLLAAVDDKNGLQVKTTYTVFLTVLPLMESLGTQVATLGPPVTTAIIAGIPKADGNYDGVFDPIIAAITAFKNFLTGEATTTRATLKQLLGDDIDHLFGDVFGNMRNALSQLETTLLRLKGALKTAVIRSGRAQVDPTIVTDVLVAASFLKATVTPVEYTIQSTIDNIKYGDSFLFDLESMNTALKSNLETYTTQFAKDLTDNGELLKAVTDTVKTSYKTITDALPGATSNIASLPEFQSGVQLALDKYTSGYSALSAMPDKITSLLTNYLAVANTYFTQYTDVLVPRSYDAIIYLLKVLIAGGPHSRFCFFKYSPRLTNFYALLVSEVEVCYNQESFRLIPFEEIAKSYGKLILFDVEDLIDNLTACNVKASPASCLTAIGPLYIALAEKTLAKGSSLVKLATAESTASLNRLGSCVLTNRLKNMQALISAVTDVKTCHNLGPQDPN</sequence>
<reference evidence="3" key="1">
    <citation type="submission" date="2013-09" db="EMBL/GenBank/DDBJ databases">
        <title>The Genome Sequence of Anopheles maculatus species B.</title>
        <authorList>
            <consortium name="The Broad Institute Genomics Platform"/>
            <person name="Neafsey D.E."/>
            <person name="Besansky N."/>
            <person name="Howell P."/>
            <person name="Walton C."/>
            <person name="Young S.K."/>
            <person name="Zeng Q."/>
            <person name="Gargeya S."/>
            <person name="Fitzgerald M."/>
            <person name="Haas B."/>
            <person name="Abouelleil A."/>
            <person name="Allen A.W."/>
            <person name="Alvarado L."/>
            <person name="Arachchi H.M."/>
            <person name="Berlin A.M."/>
            <person name="Chapman S.B."/>
            <person name="Gainer-Dewar J."/>
            <person name="Goldberg J."/>
            <person name="Griggs A."/>
            <person name="Gujja S."/>
            <person name="Hansen M."/>
            <person name="Howarth C."/>
            <person name="Imamovic A."/>
            <person name="Ireland A."/>
            <person name="Larimer J."/>
            <person name="McCowan C."/>
            <person name="Murphy C."/>
            <person name="Pearson M."/>
            <person name="Poon T.W."/>
            <person name="Priest M."/>
            <person name="Roberts A."/>
            <person name="Saif S."/>
            <person name="Shea T."/>
            <person name="Sisk P."/>
            <person name="Sykes S."/>
            <person name="Wortman J."/>
            <person name="Nusbaum C."/>
            <person name="Birren B."/>
        </authorList>
    </citation>
    <scope>NUCLEOTIDE SEQUENCE [LARGE SCALE GENOMIC DNA]</scope>
    <source>
        <strain evidence="3">maculatus3</strain>
    </source>
</reference>
<dbReference type="VEuPathDB" id="VectorBase:AMAM002781"/>
<evidence type="ECO:0008006" key="4">
    <source>
        <dbReference type="Google" id="ProtNLM"/>
    </source>
</evidence>
<keyword evidence="3" id="KW-1185">Reference proteome</keyword>
<keyword evidence="1" id="KW-0732">Signal</keyword>
<evidence type="ECO:0000313" key="3">
    <source>
        <dbReference type="Proteomes" id="UP000075901"/>
    </source>
</evidence>
<proteinExistence type="predicted"/>
<dbReference type="AlphaFoldDB" id="A0A182SA94"/>
<accession>A0A182SA94</accession>
<name>A0A182SA94_9DIPT</name>
<feature type="signal peptide" evidence="1">
    <location>
        <begin position="1"/>
        <end position="23"/>
    </location>
</feature>
<protein>
    <recommendedName>
        <fullName evidence="4">Secreted protein</fullName>
    </recommendedName>
</protein>
<dbReference type="Proteomes" id="UP000075901">
    <property type="component" value="Unassembled WGS sequence"/>
</dbReference>
<evidence type="ECO:0000313" key="2">
    <source>
        <dbReference type="EnsemblMetazoa" id="AMAM002781-PA"/>
    </source>
</evidence>
<reference evidence="2" key="2">
    <citation type="submission" date="2020-05" db="UniProtKB">
        <authorList>
            <consortium name="EnsemblMetazoa"/>
        </authorList>
    </citation>
    <scope>IDENTIFICATION</scope>
    <source>
        <strain evidence="2">maculatus3</strain>
    </source>
</reference>
<evidence type="ECO:0000256" key="1">
    <source>
        <dbReference type="SAM" id="SignalP"/>
    </source>
</evidence>
<organism evidence="2 3">
    <name type="scientific">Anopheles maculatus</name>
    <dbReference type="NCBI Taxonomy" id="74869"/>
    <lineage>
        <taxon>Eukaryota</taxon>
        <taxon>Metazoa</taxon>
        <taxon>Ecdysozoa</taxon>
        <taxon>Arthropoda</taxon>
        <taxon>Hexapoda</taxon>
        <taxon>Insecta</taxon>
        <taxon>Pterygota</taxon>
        <taxon>Neoptera</taxon>
        <taxon>Endopterygota</taxon>
        <taxon>Diptera</taxon>
        <taxon>Nematocera</taxon>
        <taxon>Culicoidea</taxon>
        <taxon>Culicidae</taxon>
        <taxon>Anophelinae</taxon>
        <taxon>Anopheles</taxon>
        <taxon>Anopheles maculatus group</taxon>
    </lineage>
</organism>
<feature type="chain" id="PRO_5008135597" description="Secreted protein" evidence="1">
    <location>
        <begin position="24"/>
        <end position="497"/>
    </location>
</feature>
<dbReference type="EnsemblMetazoa" id="AMAM002781-RA">
    <property type="protein sequence ID" value="AMAM002781-PA"/>
    <property type="gene ID" value="AMAM002781"/>
</dbReference>